<evidence type="ECO:0000313" key="1">
    <source>
        <dbReference type="EMBL" id="ETO06979.1"/>
    </source>
</evidence>
<dbReference type="EMBL" id="ASPP01026639">
    <property type="protein sequence ID" value="ETO06979.1"/>
    <property type="molecule type" value="Genomic_DNA"/>
</dbReference>
<reference evidence="1 2" key="1">
    <citation type="journal article" date="2013" name="Curr. Biol.">
        <title>The Genome of the Foraminiferan Reticulomyxa filosa.</title>
        <authorList>
            <person name="Glockner G."/>
            <person name="Hulsmann N."/>
            <person name="Schleicher M."/>
            <person name="Noegel A.A."/>
            <person name="Eichinger L."/>
            <person name="Gallinger C."/>
            <person name="Pawlowski J."/>
            <person name="Sierra R."/>
            <person name="Euteneuer U."/>
            <person name="Pillet L."/>
            <person name="Moustafa A."/>
            <person name="Platzer M."/>
            <person name="Groth M."/>
            <person name="Szafranski K."/>
            <person name="Schliwa M."/>
        </authorList>
    </citation>
    <scope>NUCLEOTIDE SEQUENCE [LARGE SCALE GENOMIC DNA]</scope>
</reference>
<sequence length="176" mass="20149">EQLYDLFICFLEKKYKYLIIVGFCFDAGKQTDGNNDNNLDNKDETTPPPQVLLSKNQIQDWKLREVISRENRSGEMHWRDHQFGVGHNGTVWGKKYFETNIGRGHFTRKGPISQVVIPLMNTLDPKISNTTFQLKPFKSNDRIIFVNGGATVVIKYIGHPPFSNGEVIGIELGLFF</sequence>
<gene>
    <name evidence="1" type="ORF">RFI_30413</name>
</gene>
<comment type="caution">
    <text evidence="1">The sequence shown here is derived from an EMBL/GenBank/DDBJ whole genome shotgun (WGS) entry which is preliminary data.</text>
</comment>
<protein>
    <submittedName>
        <fullName evidence="1">Uncharacterized protein</fullName>
    </submittedName>
</protein>
<dbReference type="InterPro" id="IPR036859">
    <property type="entry name" value="CAP-Gly_dom_sf"/>
</dbReference>
<accession>X6LZE7</accession>
<dbReference type="SUPFAM" id="SSF74924">
    <property type="entry name" value="Cap-Gly domain"/>
    <property type="match status" value="2"/>
</dbReference>
<feature type="non-terminal residue" evidence="1">
    <location>
        <position position="1"/>
    </location>
</feature>
<organism evidence="1 2">
    <name type="scientific">Reticulomyxa filosa</name>
    <dbReference type="NCBI Taxonomy" id="46433"/>
    <lineage>
        <taxon>Eukaryota</taxon>
        <taxon>Sar</taxon>
        <taxon>Rhizaria</taxon>
        <taxon>Retaria</taxon>
        <taxon>Foraminifera</taxon>
        <taxon>Monothalamids</taxon>
        <taxon>Reticulomyxidae</taxon>
        <taxon>Reticulomyxa</taxon>
    </lineage>
</organism>
<name>X6LZE7_RETFI</name>
<evidence type="ECO:0000313" key="2">
    <source>
        <dbReference type="Proteomes" id="UP000023152"/>
    </source>
</evidence>
<dbReference type="AlphaFoldDB" id="X6LZE7"/>
<dbReference type="Proteomes" id="UP000023152">
    <property type="component" value="Unassembled WGS sequence"/>
</dbReference>
<proteinExistence type="predicted"/>
<keyword evidence="2" id="KW-1185">Reference proteome</keyword>